<evidence type="ECO:0000313" key="2">
    <source>
        <dbReference type="Proteomes" id="UP001066276"/>
    </source>
</evidence>
<reference evidence="1" key="1">
    <citation type="journal article" date="2022" name="bioRxiv">
        <title>Sequencing and chromosome-scale assembly of the giantPleurodeles waltlgenome.</title>
        <authorList>
            <person name="Brown T."/>
            <person name="Elewa A."/>
            <person name="Iarovenko S."/>
            <person name="Subramanian E."/>
            <person name="Araus A.J."/>
            <person name="Petzold A."/>
            <person name="Susuki M."/>
            <person name="Suzuki K.-i.T."/>
            <person name="Hayashi T."/>
            <person name="Toyoda A."/>
            <person name="Oliveira C."/>
            <person name="Osipova E."/>
            <person name="Leigh N.D."/>
            <person name="Simon A."/>
            <person name="Yun M.H."/>
        </authorList>
    </citation>
    <scope>NUCLEOTIDE SEQUENCE</scope>
    <source>
        <strain evidence="1">20211129_DDA</strain>
        <tissue evidence="1">Liver</tissue>
    </source>
</reference>
<dbReference type="EMBL" id="JANPWB010000006">
    <property type="protein sequence ID" value="KAJ1182833.1"/>
    <property type="molecule type" value="Genomic_DNA"/>
</dbReference>
<feature type="non-terminal residue" evidence="1">
    <location>
        <position position="62"/>
    </location>
</feature>
<protein>
    <submittedName>
        <fullName evidence="1">Uncharacterized protein</fullName>
    </submittedName>
</protein>
<name>A0AAV7U263_PLEWA</name>
<accession>A0AAV7U263</accession>
<evidence type="ECO:0000313" key="1">
    <source>
        <dbReference type="EMBL" id="KAJ1182833.1"/>
    </source>
</evidence>
<comment type="caution">
    <text evidence="1">The sequence shown here is derived from an EMBL/GenBank/DDBJ whole genome shotgun (WGS) entry which is preliminary data.</text>
</comment>
<gene>
    <name evidence="1" type="ORF">NDU88_008010</name>
</gene>
<feature type="non-terminal residue" evidence="1">
    <location>
        <position position="1"/>
    </location>
</feature>
<sequence length="62" mass="6849">LHPLKGSWRVLIDNLNGPYSPHWSTLSSWVQPSHGVTVFAPGVYSQPLVSTLESELQLNFCG</sequence>
<organism evidence="1 2">
    <name type="scientific">Pleurodeles waltl</name>
    <name type="common">Iberian ribbed newt</name>
    <dbReference type="NCBI Taxonomy" id="8319"/>
    <lineage>
        <taxon>Eukaryota</taxon>
        <taxon>Metazoa</taxon>
        <taxon>Chordata</taxon>
        <taxon>Craniata</taxon>
        <taxon>Vertebrata</taxon>
        <taxon>Euteleostomi</taxon>
        <taxon>Amphibia</taxon>
        <taxon>Batrachia</taxon>
        <taxon>Caudata</taxon>
        <taxon>Salamandroidea</taxon>
        <taxon>Salamandridae</taxon>
        <taxon>Pleurodelinae</taxon>
        <taxon>Pleurodeles</taxon>
    </lineage>
</organism>
<dbReference type="AlphaFoldDB" id="A0AAV7U263"/>
<dbReference type="Proteomes" id="UP001066276">
    <property type="component" value="Chromosome 3_2"/>
</dbReference>
<proteinExistence type="predicted"/>
<keyword evidence="2" id="KW-1185">Reference proteome</keyword>